<keyword evidence="1" id="KW-1133">Transmembrane helix</keyword>
<dbReference type="AlphaFoldDB" id="A0A6N7LU42"/>
<organism evidence="2 3">
    <name type="scientific">Alcanivorax sediminis</name>
    <dbReference type="NCBI Taxonomy" id="2663008"/>
    <lineage>
        <taxon>Bacteria</taxon>
        <taxon>Pseudomonadati</taxon>
        <taxon>Pseudomonadota</taxon>
        <taxon>Gammaproteobacteria</taxon>
        <taxon>Oceanospirillales</taxon>
        <taxon>Alcanivoracaceae</taxon>
        <taxon>Alcanivorax</taxon>
    </lineage>
</organism>
<accession>A0A6N7LU42</accession>
<reference evidence="2 3" key="1">
    <citation type="submission" date="2019-10" db="EMBL/GenBank/DDBJ databases">
        <title>Alcanivorax sp.PA15-N-34 draft genome sequence.</title>
        <authorList>
            <person name="Liao X."/>
            <person name="Shao Z."/>
        </authorList>
    </citation>
    <scope>NUCLEOTIDE SEQUENCE [LARGE SCALE GENOMIC DNA]</scope>
    <source>
        <strain evidence="2 3">PA15-N-34</strain>
    </source>
</reference>
<proteinExistence type="predicted"/>
<dbReference type="Proteomes" id="UP000469421">
    <property type="component" value="Unassembled WGS sequence"/>
</dbReference>
<evidence type="ECO:0000313" key="2">
    <source>
        <dbReference type="EMBL" id="MQX51931.1"/>
    </source>
</evidence>
<feature type="transmembrane region" description="Helical" evidence="1">
    <location>
        <begin position="74"/>
        <end position="93"/>
    </location>
</feature>
<sequence>MEELRTLLQPWYLQIKFIHLLFVMIWSFSTAVAYSWYVKSAWIAWQNNKDDPHRLERRNWTMEQFDKGAALEHIAFPVVLLTGGMMVWLAGWGMDSPWLVIKLALVALVFVPIEIFDYWISHMGGSKKQWRLIGDMKRYERLMQWHWRFFRISTPLVVTVIPAIIYLAVTKPGF</sequence>
<keyword evidence="1" id="KW-0472">Membrane</keyword>
<feature type="transmembrane region" description="Helical" evidence="1">
    <location>
        <begin position="17"/>
        <end position="37"/>
    </location>
</feature>
<feature type="transmembrane region" description="Helical" evidence="1">
    <location>
        <begin position="149"/>
        <end position="169"/>
    </location>
</feature>
<evidence type="ECO:0000313" key="3">
    <source>
        <dbReference type="Proteomes" id="UP000469421"/>
    </source>
</evidence>
<name>A0A6N7LU42_9GAMM</name>
<evidence type="ECO:0008006" key="4">
    <source>
        <dbReference type="Google" id="ProtNLM"/>
    </source>
</evidence>
<keyword evidence="1" id="KW-0812">Transmembrane</keyword>
<evidence type="ECO:0000256" key="1">
    <source>
        <dbReference type="SAM" id="Phobius"/>
    </source>
</evidence>
<dbReference type="RefSeq" id="WP_153498692.1">
    <property type="nucleotide sequence ID" value="NZ_JBMZXE010000106.1"/>
</dbReference>
<gene>
    <name evidence="2" type="ORF">GFN93_01635</name>
</gene>
<dbReference type="EMBL" id="WIRE01000001">
    <property type="protein sequence ID" value="MQX51931.1"/>
    <property type="molecule type" value="Genomic_DNA"/>
</dbReference>
<comment type="caution">
    <text evidence="2">The sequence shown here is derived from an EMBL/GenBank/DDBJ whole genome shotgun (WGS) entry which is preliminary data.</text>
</comment>
<feature type="transmembrane region" description="Helical" evidence="1">
    <location>
        <begin position="99"/>
        <end position="120"/>
    </location>
</feature>
<keyword evidence="3" id="KW-1185">Reference proteome</keyword>
<protein>
    <recommendedName>
        <fullName evidence="4">Protoporphyrinogen IX oxidase</fullName>
    </recommendedName>
</protein>